<dbReference type="RefSeq" id="WP_067534453.1">
    <property type="nucleotide sequence ID" value="NZ_AP025567.1"/>
</dbReference>
<dbReference type="Proteomes" id="UP000284841">
    <property type="component" value="Unassembled WGS sequence"/>
</dbReference>
<keyword evidence="1" id="KW-0472">Membrane</keyword>
<gene>
    <name evidence="2" type="ORF">DW099_11935</name>
</gene>
<accession>A0A415E1A8</accession>
<dbReference type="OrthoDB" id="3176072at2"/>
<reference evidence="2 3" key="1">
    <citation type="submission" date="2018-08" db="EMBL/GenBank/DDBJ databases">
        <title>A genome reference for cultivated species of the human gut microbiota.</title>
        <authorList>
            <person name="Zou Y."/>
            <person name="Xue W."/>
            <person name="Luo G."/>
        </authorList>
    </citation>
    <scope>NUCLEOTIDE SEQUENCE [LARGE SCALE GENOMIC DNA]</scope>
    <source>
        <strain evidence="2 3">AM07-24</strain>
    </source>
</reference>
<dbReference type="Pfam" id="PF04531">
    <property type="entry name" value="Phage_holin_1"/>
    <property type="match status" value="1"/>
</dbReference>
<dbReference type="AlphaFoldDB" id="A0A415E1A8"/>
<dbReference type="GeneID" id="83003347"/>
<evidence type="ECO:0000313" key="3">
    <source>
        <dbReference type="Proteomes" id="UP000284841"/>
    </source>
</evidence>
<keyword evidence="1" id="KW-1133">Transmembrane helix</keyword>
<organism evidence="2 3">
    <name type="scientific">Emergencia timonensis</name>
    <dbReference type="NCBI Taxonomy" id="1776384"/>
    <lineage>
        <taxon>Bacteria</taxon>
        <taxon>Bacillati</taxon>
        <taxon>Bacillota</taxon>
        <taxon>Clostridia</taxon>
        <taxon>Peptostreptococcales</taxon>
        <taxon>Anaerovoracaceae</taxon>
        <taxon>Emergencia</taxon>
    </lineage>
</organism>
<sequence length="81" mass="8715">MRNRIKNPYFWIGIIGVVLTAMGVNAETFTTWQAVADALTELIKNPYLLGSVAIAVLGVFVDPSSSGLKDVKNRKDGDGSC</sequence>
<evidence type="ECO:0000313" key="2">
    <source>
        <dbReference type="EMBL" id="RHJ87401.1"/>
    </source>
</evidence>
<proteinExistence type="predicted"/>
<dbReference type="InterPro" id="IPR006485">
    <property type="entry name" value="Phage-like_holin"/>
</dbReference>
<name>A0A415E1A8_9FIRM</name>
<protein>
    <submittedName>
        <fullName evidence="2">Holin</fullName>
    </submittedName>
</protein>
<feature type="transmembrane region" description="Helical" evidence="1">
    <location>
        <begin position="9"/>
        <end position="26"/>
    </location>
</feature>
<feature type="transmembrane region" description="Helical" evidence="1">
    <location>
        <begin position="46"/>
        <end position="65"/>
    </location>
</feature>
<keyword evidence="3" id="KW-1185">Reference proteome</keyword>
<comment type="caution">
    <text evidence="2">The sequence shown here is derived from an EMBL/GenBank/DDBJ whole genome shotgun (WGS) entry which is preliminary data.</text>
</comment>
<dbReference type="EMBL" id="QRMS01000003">
    <property type="protein sequence ID" value="RHJ87401.1"/>
    <property type="molecule type" value="Genomic_DNA"/>
</dbReference>
<evidence type="ECO:0000256" key="1">
    <source>
        <dbReference type="SAM" id="Phobius"/>
    </source>
</evidence>
<keyword evidence="1" id="KW-0812">Transmembrane</keyword>
<dbReference type="STRING" id="1776384.GCA_900086585_00955"/>